<name>A0A1Y4LYF7_9FIRM</name>
<gene>
    <name evidence="1" type="ORF">B5F15_04945</name>
</gene>
<dbReference type="SUPFAM" id="SSF51206">
    <property type="entry name" value="cAMP-binding domain-like"/>
    <property type="match status" value="1"/>
</dbReference>
<protein>
    <recommendedName>
        <fullName evidence="3">Cyclic nucleotide-binding domain-containing protein</fullName>
    </recommendedName>
</protein>
<comment type="caution">
    <text evidence="1">The sequence shown here is derived from an EMBL/GenBank/DDBJ whole genome shotgun (WGS) entry which is preliminary data.</text>
</comment>
<dbReference type="RefSeq" id="WP_087414575.1">
    <property type="nucleotide sequence ID" value="NZ_NFKL01000006.1"/>
</dbReference>
<sequence>MNIDEFCTKELGITDPQLLHDWQSSGKIKHVQKGEIIQNIGDIDSQVHILMDGLLRGFFFDLNGKEITDCFGFIPGTPVMSCLGLSMPTPLCIEALETSTLLMIPLDVIQALLETNLEMNRLYNRLLHTALMMHWQSKIMLAQHGAPQRYQWFLEQFPGLIDRVTHKHIASFLGMSPVSLSRIRKAIREQGMEDA</sequence>
<dbReference type="InterPro" id="IPR000595">
    <property type="entry name" value="cNMP-bd_dom"/>
</dbReference>
<evidence type="ECO:0000313" key="2">
    <source>
        <dbReference type="Proteomes" id="UP000195326"/>
    </source>
</evidence>
<dbReference type="AlphaFoldDB" id="A0A1Y4LYF7"/>
<evidence type="ECO:0000313" key="1">
    <source>
        <dbReference type="EMBL" id="OUP59402.1"/>
    </source>
</evidence>
<evidence type="ECO:0008006" key="3">
    <source>
        <dbReference type="Google" id="ProtNLM"/>
    </source>
</evidence>
<proteinExistence type="predicted"/>
<dbReference type="InterPro" id="IPR018490">
    <property type="entry name" value="cNMP-bd_dom_sf"/>
</dbReference>
<accession>A0A1Y4LYF7</accession>
<dbReference type="Proteomes" id="UP000195326">
    <property type="component" value="Unassembled WGS sequence"/>
</dbReference>
<organism evidence="1 2">
    <name type="scientific">Butyricicoccus pullicaecorum</name>
    <dbReference type="NCBI Taxonomy" id="501571"/>
    <lineage>
        <taxon>Bacteria</taxon>
        <taxon>Bacillati</taxon>
        <taxon>Bacillota</taxon>
        <taxon>Clostridia</taxon>
        <taxon>Eubacteriales</taxon>
        <taxon>Butyricicoccaceae</taxon>
        <taxon>Butyricicoccus</taxon>
    </lineage>
</organism>
<dbReference type="Gene3D" id="2.60.120.10">
    <property type="entry name" value="Jelly Rolls"/>
    <property type="match status" value="1"/>
</dbReference>
<dbReference type="CDD" id="cd00038">
    <property type="entry name" value="CAP_ED"/>
    <property type="match status" value="1"/>
</dbReference>
<dbReference type="InterPro" id="IPR014710">
    <property type="entry name" value="RmlC-like_jellyroll"/>
</dbReference>
<dbReference type="EMBL" id="NFKL01000006">
    <property type="protein sequence ID" value="OUP59402.1"/>
    <property type="molecule type" value="Genomic_DNA"/>
</dbReference>
<reference evidence="2" key="1">
    <citation type="submission" date="2017-04" db="EMBL/GenBank/DDBJ databases">
        <title>Function of individual gut microbiota members based on whole genome sequencing of pure cultures obtained from chicken caecum.</title>
        <authorList>
            <person name="Medvecky M."/>
            <person name="Cejkova D."/>
            <person name="Polansky O."/>
            <person name="Karasova D."/>
            <person name="Kubasova T."/>
            <person name="Cizek A."/>
            <person name="Rychlik I."/>
        </authorList>
    </citation>
    <scope>NUCLEOTIDE SEQUENCE [LARGE SCALE GENOMIC DNA]</scope>
    <source>
        <strain evidence="2">An179</strain>
    </source>
</reference>